<feature type="domain" description="Carboxyltransferase" evidence="4">
    <location>
        <begin position="16"/>
        <end position="217"/>
    </location>
</feature>
<accession>A0A4V6ILT3</accession>
<keyword evidence="3" id="KW-0067">ATP-binding</keyword>
<dbReference type="EMBL" id="CAADHO010000007">
    <property type="protein sequence ID" value="VFQ46088.1"/>
    <property type="molecule type" value="Genomic_DNA"/>
</dbReference>
<reference evidence="5 6" key="1">
    <citation type="submission" date="2019-03" db="EMBL/GenBank/DDBJ databases">
        <authorList>
            <person name="Nijsse B."/>
        </authorList>
    </citation>
    <scope>NUCLEOTIDE SEQUENCE [LARGE SCALE GENOMIC DNA]</scope>
    <source>
        <strain evidence="5">Desulfoluna butyratoxydans MSL71</strain>
    </source>
</reference>
<proteinExistence type="predicted"/>
<dbReference type="PANTHER" id="PTHR34698:SF2">
    <property type="entry name" value="5-OXOPROLINASE SUBUNIT B"/>
    <property type="match status" value="1"/>
</dbReference>
<dbReference type="Pfam" id="PF02682">
    <property type="entry name" value="CT_C_D"/>
    <property type="match status" value="1"/>
</dbReference>
<gene>
    <name evidence="5" type="ORF">MSL71_37510</name>
</gene>
<dbReference type="AlphaFoldDB" id="A0A4V6ILT3"/>
<dbReference type="GO" id="GO:0016787">
    <property type="term" value="F:hydrolase activity"/>
    <property type="evidence" value="ECO:0007669"/>
    <property type="project" value="UniProtKB-KW"/>
</dbReference>
<dbReference type="NCBIfam" id="TIGR00370">
    <property type="entry name" value="5-oxoprolinase subunit PxpB"/>
    <property type="match status" value="1"/>
</dbReference>
<dbReference type="GO" id="GO:0005524">
    <property type="term" value="F:ATP binding"/>
    <property type="evidence" value="ECO:0007669"/>
    <property type="project" value="UniProtKB-KW"/>
</dbReference>
<evidence type="ECO:0000259" key="4">
    <source>
        <dbReference type="SMART" id="SM00796"/>
    </source>
</evidence>
<dbReference type="InterPro" id="IPR010016">
    <property type="entry name" value="PxpB"/>
</dbReference>
<dbReference type="SMART" id="SM00796">
    <property type="entry name" value="AHS1"/>
    <property type="match status" value="1"/>
</dbReference>
<protein>
    <submittedName>
        <fullName evidence="5">Kipi family</fullName>
    </submittedName>
</protein>
<evidence type="ECO:0000256" key="2">
    <source>
        <dbReference type="ARBA" id="ARBA00022801"/>
    </source>
</evidence>
<dbReference type="RefSeq" id="WP_180143377.1">
    <property type="nucleotide sequence ID" value="NZ_CAADHO010000007.1"/>
</dbReference>
<dbReference type="PANTHER" id="PTHR34698">
    <property type="entry name" value="5-OXOPROLINASE SUBUNIT B"/>
    <property type="match status" value="1"/>
</dbReference>
<sequence length="243" mass="26537">MSTCEDTQPDGLLKEPIIRCVGDRGLLMELSATINPEASQKIRALCGSLAICAPVGVVEVIPTYRSLIVSYDPVKTGPELLERYLRALDERMGETETLEPRVVEVPVCYGGDFGEDLAYVASHNGLSEEEVIRIHAEPLYPVYMLGFTPGFPYLGGLSETIHTPRLATPRTRVPAGSVGIANNQTGIYPMESPGGWQLIGRCPIRLFDPNRRDPFYIKAGDLLRFVPVSAEAFAAMEAGEVRA</sequence>
<evidence type="ECO:0000256" key="1">
    <source>
        <dbReference type="ARBA" id="ARBA00022741"/>
    </source>
</evidence>
<dbReference type="InterPro" id="IPR003833">
    <property type="entry name" value="CT_C_D"/>
</dbReference>
<dbReference type="Proteomes" id="UP000507962">
    <property type="component" value="Unassembled WGS sequence"/>
</dbReference>
<dbReference type="SUPFAM" id="SSF50891">
    <property type="entry name" value="Cyclophilin-like"/>
    <property type="match status" value="1"/>
</dbReference>
<dbReference type="InterPro" id="IPR029000">
    <property type="entry name" value="Cyclophilin-like_dom_sf"/>
</dbReference>
<organism evidence="5 6">
    <name type="scientific">Desulfoluna butyratoxydans</name>
    <dbReference type="NCBI Taxonomy" id="231438"/>
    <lineage>
        <taxon>Bacteria</taxon>
        <taxon>Pseudomonadati</taxon>
        <taxon>Thermodesulfobacteriota</taxon>
        <taxon>Desulfobacteria</taxon>
        <taxon>Desulfobacterales</taxon>
        <taxon>Desulfolunaceae</taxon>
        <taxon>Desulfoluna</taxon>
    </lineage>
</organism>
<evidence type="ECO:0000313" key="6">
    <source>
        <dbReference type="Proteomes" id="UP000507962"/>
    </source>
</evidence>
<keyword evidence="2" id="KW-0378">Hydrolase</keyword>
<keyword evidence="1" id="KW-0547">Nucleotide-binding</keyword>
<dbReference type="Gene3D" id="3.30.1360.40">
    <property type="match status" value="1"/>
</dbReference>
<keyword evidence="6" id="KW-1185">Reference proteome</keyword>
<name>A0A4V6ILT3_9BACT</name>
<dbReference type="SUPFAM" id="SSF160467">
    <property type="entry name" value="PH0987 N-terminal domain-like"/>
    <property type="match status" value="1"/>
</dbReference>
<dbReference type="Gene3D" id="2.40.100.10">
    <property type="entry name" value="Cyclophilin-like"/>
    <property type="match status" value="1"/>
</dbReference>
<evidence type="ECO:0000256" key="3">
    <source>
        <dbReference type="ARBA" id="ARBA00022840"/>
    </source>
</evidence>
<evidence type="ECO:0000313" key="5">
    <source>
        <dbReference type="EMBL" id="VFQ46088.1"/>
    </source>
</evidence>